<dbReference type="InterPro" id="IPR042261">
    <property type="entry name" value="Lsr2-like_dimerization"/>
</dbReference>
<geneLocation type="plasmid" evidence="5">
    <name>1</name>
</geneLocation>
<dbReference type="InterPro" id="IPR036625">
    <property type="entry name" value="E3-bd_dom_sf"/>
</dbReference>
<reference evidence="5 7" key="1">
    <citation type="submission" date="2015-11" db="EMBL/GenBank/DDBJ databases">
        <title>Complete Genome Sequence of Kocuria flava strain HO-9041.</title>
        <authorList>
            <person name="Zhou M."/>
            <person name="Dai J."/>
        </authorList>
    </citation>
    <scope>NUCLEOTIDE SEQUENCE [LARGE SCALE GENOMIC DNA]</scope>
    <source>
        <strain evidence="5 7">HO-9041</strain>
        <plasmid evidence="5 7">1</plasmid>
    </source>
</reference>
<keyword evidence="1" id="KW-0238">DNA-binding</keyword>
<feature type="compositionally biased region" description="Low complexity" evidence="2">
    <location>
        <begin position="63"/>
        <end position="79"/>
    </location>
</feature>
<feature type="domain" description="Lsr2 DNA-binding" evidence="4">
    <location>
        <begin position="76"/>
        <end position="111"/>
    </location>
</feature>
<dbReference type="Pfam" id="PF11774">
    <property type="entry name" value="Lsr2"/>
    <property type="match status" value="1"/>
</dbReference>
<feature type="domain" description="Lsr2 dimerization" evidence="3">
    <location>
        <begin position="1"/>
        <end position="57"/>
    </location>
</feature>
<dbReference type="Gene3D" id="4.10.320.10">
    <property type="entry name" value="E3-binding domain"/>
    <property type="match status" value="1"/>
</dbReference>
<dbReference type="EMBL" id="CP013255">
    <property type="protein sequence ID" value="ALU41339.1"/>
    <property type="molecule type" value="Genomic_DNA"/>
</dbReference>
<evidence type="ECO:0000313" key="5">
    <source>
        <dbReference type="EMBL" id="ALU41339.1"/>
    </source>
</evidence>
<sequence length="116" mass="12432">MVQRVQVLLEDDLEGGPAEETVTFALDGRDYEIDLSAAHAERLREALRPFVAAARKATDQGRRSAGARSTRTSGGDAAKTAAIRAWARKHGHQVSTRGRIPATVREAYHAAAGGQP</sequence>
<protein>
    <submittedName>
        <fullName evidence="6">Lsr2 family protein</fullName>
    </submittedName>
</protein>
<keyword evidence="8" id="KW-1185">Reference proteome</keyword>
<evidence type="ECO:0000256" key="2">
    <source>
        <dbReference type="SAM" id="MobiDB-lite"/>
    </source>
</evidence>
<dbReference type="Proteomes" id="UP000321155">
    <property type="component" value="Unassembled WGS sequence"/>
</dbReference>
<dbReference type="RefSeq" id="WP_058860006.1">
    <property type="nucleotide sequence ID" value="NZ_BJZR01000156.1"/>
</dbReference>
<feature type="region of interest" description="Disordered" evidence="2">
    <location>
        <begin position="55"/>
        <end position="79"/>
    </location>
</feature>
<dbReference type="OrthoDB" id="4113332at2"/>
<dbReference type="AlphaFoldDB" id="A0A0U3GDZ7"/>
<dbReference type="EMBL" id="BJZR01000156">
    <property type="protein sequence ID" value="GEO93685.1"/>
    <property type="molecule type" value="Genomic_DNA"/>
</dbReference>
<dbReference type="InterPro" id="IPR024412">
    <property type="entry name" value="Lsr2_dim_dom"/>
</dbReference>
<evidence type="ECO:0000256" key="1">
    <source>
        <dbReference type="ARBA" id="ARBA00023125"/>
    </source>
</evidence>
<dbReference type="Proteomes" id="UP000057181">
    <property type="component" value="Plasmid 1"/>
</dbReference>
<keyword evidence="5" id="KW-0614">Plasmid</keyword>
<dbReference type="Pfam" id="PF23359">
    <property type="entry name" value="Lsr2_DNA-bd"/>
    <property type="match status" value="1"/>
</dbReference>
<evidence type="ECO:0000259" key="3">
    <source>
        <dbReference type="Pfam" id="PF11774"/>
    </source>
</evidence>
<evidence type="ECO:0000259" key="4">
    <source>
        <dbReference type="Pfam" id="PF23359"/>
    </source>
</evidence>
<evidence type="ECO:0000313" key="8">
    <source>
        <dbReference type="Proteomes" id="UP000321155"/>
    </source>
</evidence>
<organism evidence="5 7">
    <name type="scientific">Kocuria flava</name>
    <dbReference type="NCBI Taxonomy" id="446860"/>
    <lineage>
        <taxon>Bacteria</taxon>
        <taxon>Bacillati</taxon>
        <taxon>Actinomycetota</taxon>
        <taxon>Actinomycetes</taxon>
        <taxon>Micrococcales</taxon>
        <taxon>Micrococcaceae</taxon>
        <taxon>Kocuria</taxon>
    </lineage>
</organism>
<dbReference type="KEGG" id="kfv:AS188_15705"/>
<name>A0A0U3GDZ7_9MICC</name>
<proteinExistence type="predicted"/>
<dbReference type="GO" id="GO:0016746">
    <property type="term" value="F:acyltransferase activity"/>
    <property type="evidence" value="ECO:0007669"/>
    <property type="project" value="InterPro"/>
</dbReference>
<reference evidence="6 8" key="2">
    <citation type="submission" date="2019-07" db="EMBL/GenBank/DDBJ databases">
        <title>Whole genome shotgun sequence of Kocuria flava NBRC 107626.</title>
        <authorList>
            <person name="Hosoyama A."/>
            <person name="Uohara A."/>
            <person name="Ohji S."/>
            <person name="Ichikawa N."/>
        </authorList>
    </citation>
    <scope>NUCLEOTIDE SEQUENCE [LARGE SCALE GENOMIC DNA]</scope>
    <source>
        <strain evidence="6 8">NBRC 107626</strain>
    </source>
</reference>
<accession>A0A0U3GDZ7</accession>
<dbReference type="InterPro" id="IPR055370">
    <property type="entry name" value="Lsr2_DNA-bd"/>
</dbReference>
<dbReference type="Gene3D" id="3.30.60.230">
    <property type="entry name" value="Lsr2, dimerization domain"/>
    <property type="match status" value="1"/>
</dbReference>
<evidence type="ECO:0000313" key="7">
    <source>
        <dbReference type="Proteomes" id="UP000057181"/>
    </source>
</evidence>
<dbReference type="GO" id="GO:0003677">
    <property type="term" value="F:DNA binding"/>
    <property type="evidence" value="ECO:0007669"/>
    <property type="project" value="UniProtKB-KW"/>
</dbReference>
<evidence type="ECO:0000313" key="6">
    <source>
        <dbReference type="EMBL" id="GEO93685.1"/>
    </source>
</evidence>
<gene>
    <name evidence="5" type="ORF">AS188_15705</name>
    <name evidence="6" type="ORF">KFL01_29910</name>
</gene>